<keyword evidence="3" id="KW-0418">Kinase</keyword>
<dbReference type="SMART" id="SM00220">
    <property type="entry name" value="S_TKc"/>
    <property type="match status" value="1"/>
</dbReference>
<dbReference type="PANTHER" id="PTHR24348">
    <property type="entry name" value="SERINE/THREONINE-PROTEIN KINASE UNC-51-RELATED"/>
    <property type="match status" value="1"/>
</dbReference>
<evidence type="ECO:0000256" key="2">
    <source>
        <dbReference type="ARBA" id="ARBA00022741"/>
    </source>
</evidence>
<feature type="coiled-coil region" evidence="5">
    <location>
        <begin position="274"/>
        <end position="301"/>
    </location>
</feature>
<organism evidence="7 8">
    <name type="scientific">Paramecium tetraurelia</name>
    <dbReference type="NCBI Taxonomy" id="5888"/>
    <lineage>
        <taxon>Eukaryota</taxon>
        <taxon>Sar</taxon>
        <taxon>Alveolata</taxon>
        <taxon>Ciliophora</taxon>
        <taxon>Intramacronucleata</taxon>
        <taxon>Oligohymenophorea</taxon>
        <taxon>Peniculida</taxon>
        <taxon>Parameciidae</taxon>
        <taxon>Paramecium</taxon>
    </lineage>
</organism>
<dbReference type="GeneID" id="5013701"/>
<dbReference type="OMA" id="FAYSSKC"/>
<keyword evidence="4" id="KW-0067">ATP-binding</keyword>
<sequence length="318" mass="38262">MTFPMNFIMQIFKWIKILTIIQREKFHNCIQIHTVEYHQDIEKIFVLEEYNQQGNLHDFLKNNQNFTNNQIINCLLDIIKGLQQLSQHQYMHRDIKPQNIVFDGTKFKLIDFETCKYYGQDFSKLQSRIGTFICRAPEVQLDFAYSSKCDVWSIGCLLYYILYKSFPLQNYDPLQLLLLYQNNHQLKFPSQIINKELNGLLQQMLKIREIDRISLNTLYFLLKIIKCLIKFNINNPEENLASLIERIQLIMCSETNQEICKKIYICFKTLLIYQINTENQNDQQREKLKRATQEIIREFENEQIFLDLMRQINQQIQV</sequence>
<dbReference type="OrthoDB" id="4062651at2759"/>
<evidence type="ECO:0000256" key="1">
    <source>
        <dbReference type="ARBA" id="ARBA00022679"/>
    </source>
</evidence>
<dbReference type="GO" id="GO:0004674">
    <property type="term" value="F:protein serine/threonine kinase activity"/>
    <property type="evidence" value="ECO:0000318"/>
    <property type="project" value="GO_Central"/>
</dbReference>
<dbReference type="HOGENOM" id="CLU_875667_0_0_1"/>
<dbReference type="Proteomes" id="UP000000600">
    <property type="component" value="Unassembled WGS sequence"/>
</dbReference>
<dbReference type="InParanoid" id="A0BPQ2"/>
<dbReference type="EMBL" id="CT868008">
    <property type="protein sequence ID" value="CAK60519.1"/>
    <property type="molecule type" value="Genomic_DNA"/>
</dbReference>
<dbReference type="PROSITE" id="PS50011">
    <property type="entry name" value="PROTEIN_KINASE_DOM"/>
    <property type="match status" value="1"/>
</dbReference>
<keyword evidence="2" id="KW-0547">Nucleotide-binding</keyword>
<dbReference type="InterPro" id="IPR045269">
    <property type="entry name" value="Atg1-like"/>
</dbReference>
<reference evidence="7 8" key="1">
    <citation type="journal article" date="2006" name="Nature">
        <title>Global trends of whole-genome duplications revealed by the ciliate Paramecium tetraurelia.</title>
        <authorList>
            <consortium name="Genoscope"/>
            <person name="Aury J.-M."/>
            <person name="Jaillon O."/>
            <person name="Duret L."/>
            <person name="Noel B."/>
            <person name="Jubin C."/>
            <person name="Porcel B.M."/>
            <person name="Segurens B."/>
            <person name="Daubin V."/>
            <person name="Anthouard V."/>
            <person name="Aiach N."/>
            <person name="Arnaiz O."/>
            <person name="Billaut A."/>
            <person name="Beisson J."/>
            <person name="Blanc I."/>
            <person name="Bouhouche K."/>
            <person name="Camara F."/>
            <person name="Duharcourt S."/>
            <person name="Guigo R."/>
            <person name="Gogendeau D."/>
            <person name="Katinka M."/>
            <person name="Keller A.-M."/>
            <person name="Kissmehl R."/>
            <person name="Klotz C."/>
            <person name="Koll F."/>
            <person name="Le Moue A."/>
            <person name="Lepere C."/>
            <person name="Malinsky S."/>
            <person name="Nowacki M."/>
            <person name="Nowak J.K."/>
            <person name="Plattner H."/>
            <person name="Poulain J."/>
            <person name="Ruiz F."/>
            <person name="Serrano V."/>
            <person name="Zagulski M."/>
            <person name="Dessen P."/>
            <person name="Betermier M."/>
            <person name="Weissenbach J."/>
            <person name="Scarpelli C."/>
            <person name="Schachter V."/>
            <person name="Sperling L."/>
            <person name="Meyer E."/>
            <person name="Cohen J."/>
            <person name="Wincker P."/>
        </authorList>
    </citation>
    <scope>NUCLEOTIDE SEQUENCE [LARGE SCALE GENOMIC DNA]</scope>
    <source>
        <strain evidence="7 8">Stock d4-2</strain>
    </source>
</reference>
<keyword evidence="5" id="KW-0175">Coiled coil</keyword>
<dbReference type="PANTHER" id="PTHR24348:SF22">
    <property type="entry name" value="NON-SPECIFIC SERINE_THREONINE PROTEIN KINASE"/>
    <property type="match status" value="1"/>
</dbReference>
<dbReference type="InterPro" id="IPR000719">
    <property type="entry name" value="Prot_kinase_dom"/>
</dbReference>
<evidence type="ECO:0000256" key="4">
    <source>
        <dbReference type="ARBA" id="ARBA00022840"/>
    </source>
</evidence>
<dbReference type="PROSITE" id="PS00108">
    <property type="entry name" value="PROTEIN_KINASE_ST"/>
    <property type="match status" value="1"/>
</dbReference>
<accession>A0BPQ2</accession>
<dbReference type="SUPFAM" id="SSF56112">
    <property type="entry name" value="Protein kinase-like (PK-like)"/>
    <property type="match status" value="1"/>
</dbReference>
<dbReference type="eggNOG" id="KOG0578">
    <property type="taxonomic scope" value="Eukaryota"/>
</dbReference>
<evidence type="ECO:0000313" key="7">
    <source>
        <dbReference type="EMBL" id="CAK60519.1"/>
    </source>
</evidence>
<protein>
    <recommendedName>
        <fullName evidence="6">Protein kinase domain-containing protein</fullName>
    </recommendedName>
</protein>
<keyword evidence="1" id="KW-0808">Transferase</keyword>
<name>A0BPQ2_PARTE</name>
<dbReference type="InterPro" id="IPR008271">
    <property type="entry name" value="Ser/Thr_kinase_AS"/>
</dbReference>
<proteinExistence type="predicted"/>
<dbReference type="STRING" id="5888.A0BPQ2"/>
<dbReference type="Gene3D" id="1.10.510.10">
    <property type="entry name" value="Transferase(Phosphotransferase) domain 1"/>
    <property type="match status" value="1"/>
</dbReference>
<dbReference type="InterPro" id="IPR011009">
    <property type="entry name" value="Kinase-like_dom_sf"/>
</dbReference>
<evidence type="ECO:0000256" key="5">
    <source>
        <dbReference type="SAM" id="Coils"/>
    </source>
</evidence>
<evidence type="ECO:0000259" key="6">
    <source>
        <dbReference type="PROSITE" id="PS50011"/>
    </source>
</evidence>
<feature type="domain" description="Protein kinase" evidence="6">
    <location>
        <begin position="1"/>
        <end position="222"/>
    </location>
</feature>
<evidence type="ECO:0000313" key="8">
    <source>
        <dbReference type="Proteomes" id="UP000000600"/>
    </source>
</evidence>
<dbReference type="RefSeq" id="XP_001427917.1">
    <property type="nucleotide sequence ID" value="XM_001427880.1"/>
</dbReference>
<dbReference type="Pfam" id="PF00069">
    <property type="entry name" value="Pkinase"/>
    <property type="match status" value="1"/>
</dbReference>
<evidence type="ECO:0000256" key="3">
    <source>
        <dbReference type="ARBA" id="ARBA00022777"/>
    </source>
</evidence>
<gene>
    <name evidence="7" type="ORF">GSPATT00005269001</name>
</gene>
<dbReference type="GO" id="GO:0051726">
    <property type="term" value="P:regulation of cell cycle"/>
    <property type="evidence" value="ECO:0000318"/>
    <property type="project" value="GO_Central"/>
</dbReference>
<dbReference type="FunFam" id="1.10.510.10:FF:002950">
    <property type="match status" value="1"/>
</dbReference>
<keyword evidence="8" id="KW-1185">Reference proteome</keyword>
<dbReference type="AlphaFoldDB" id="A0BPQ2"/>
<dbReference type="GO" id="GO:0005524">
    <property type="term" value="F:ATP binding"/>
    <property type="evidence" value="ECO:0007669"/>
    <property type="project" value="UniProtKB-KW"/>
</dbReference>
<dbReference type="KEGG" id="ptm:GSPATT00005269001"/>
<dbReference type="GO" id="GO:0010506">
    <property type="term" value="P:regulation of autophagy"/>
    <property type="evidence" value="ECO:0007669"/>
    <property type="project" value="InterPro"/>
</dbReference>
<dbReference type="CDD" id="cd00180">
    <property type="entry name" value="PKc"/>
    <property type="match status" value="1"/>
</dbReference>